<dbReference type="SMART" id="SM00257">
    <property type="entry name" value="LysM"/>
    <property type="match status" value="1"/>
</dbReference>
<dbReference type="OrthoDB" id="1100373at2"/>
<dbReference type="PROSITE" id="PS51782">
    <property type="entry name" value="LYSM"/>
    <property type="match status" value="1"/>
</dbReference>
<keyword evidence="3" id="KW-1185">Reference proteome</keyword>
<proteinExistence type="predicted"/>
<evidence type="ECO:0000313" key="3">
    <source>
        <dbReference type="Proteomes" id="UP000182761"/>
    </source>
</evidence>
<dbReference type="Gene3D" id="3.10.350.10">
    <property type="entry name" value="LysM domain"/>
    <property type="match status" value="1"/>
</dbReference>
<dbReference type="RefSeq" id="WP_055426301.1">
    <property type="nucleotide sequence ID" value="NZ_FCOR01000016.1"/>
</dbReference>
<organism evidence="2 3">
    <name type="scientific">Apibacter mensalis</name>
    <dbReference type="NCBI Taxonomy" id="1586267"/>
    <lineage>
        <taxon>Bacteria</taxon>
        <taxon>Pseudomonadati</taxon>
        <taxon>Bacteroidota</taxon>
        <taxon>Flavobacteriia</taxon>
        <taxon>Flavobacteriales</taxon>
        <taxon>Weeksellaceae</taxon>
        <taxon>Apibacter</taxon>
    </lineage>
</organism>
<accession>A0A0X3ARP5</accession>
<feature type="domain" description="LysM" evidence="1">
    <location>
        <begin position="1"/>
        <end position="48"/>
    </location>
</feature>
<protein>
    <recommendedName>
        <fullName evidence="1">LysM domain-containing protein</fullName>
    </recommendedName>
</protein>
<dbReference type="InterPro" id="IPR036779">
    <property type="entry name" value="LysM_dom_sf"/>
</dbReference>
<dbReference type="InterPro" id="IPR018392">
    <property type="entry name" value="LysM"/>
</dbReference>
<reference evidence="2 3" key="1">
    <citation type="submission" date="2016-01" db="EMBL/GenBank/DDBJ databases">
        <authorList>
            <person name="McClelland M."/>
            <person name="Jain A."/>
            <person name="Saraogi P."/>
            <person name="Mendelson R."/>
            <person name="Westerman R."/>
            <person name="SanMiguel P."/>
            <person name="Csonka L."/>
        </authorList>
    </citation>
    <scope>NUCLEOTIDE SEQUENCE [LARGE SCALE GENOMIC DNA]</scope>
    <source>
        <strain evidence="2 3">R-53146</strain>
    </source>
</reference>
<name>A0A0X3ARP5_9FLAO</name>
<sequence length="103" mass="11546">MRITVRNNQSLLDISIQYKGTVEAAFTIALANNISLTDDLMTGQELIIPNTKYYNKLILDNYQGKGFLPATAITDEFINKMDELGIGEMIINVNFIPKAFKNS</sequence>
<evidence type="ECO:0000259" key="1">
    <source>
        <dbReference type="PROSITE" id="PS51782"/>
    </source>
</evidence>
<dbReference type="Proteomes" id="UP000182761">
    <property type="component" value="Unassembled WGS sequence"/>
</dbReference>
<dbReference type="STRING" id="1586267.GCA_001418685_01998"/>
<evidence type="ECO:0000313" key="2">
    <source>
        <dbReference type="EMBL" id="CVK17130.1"/>
    </source>
</evidence>
<dbReference type="AlphaFoldDB" id="A0A0X3ARP5"/>
<dbReference type="EMBL" id="FCOR01000016">
    <property type="protein sequence ID" value="CVK17130.1"/>
    <property type="molecule type" value="Genomic_DNA"/>
</dbReference>
<gene>
    <name evidence="2" type="ORF">Ga0061079_11632</name>
</gene>